<protein>
    <submittedName>
        <fullName evidence="2">Checkpoint kinase 2</fullName>
    </submittedName>
</protein>
<dbReference type="Gene3D" id="3.30.200.20">
    <property type="entry name" value="Phosphorylase Kinase, domain 1"/>
    <property type="match status" value="1"/>
</dbReference>
<evidence type="ECO:0000313" key="2">
    <source>
        <dbReference type="EMBL" id="KAK8839630.1"/>
    </source>
</evidence>
<accession>A0ABR2H2B8</accession>
<gene>
    <name evidence="2" type="ORF">M9Y10_031996</name>
</gene>
<dbReference type="InterPro" id="IPR011009">
    <property type="entry name" value="Kinase-like_dom_sf"/>
</dbReference>
<dbReference type="InterPro" id="IPR000719">
    <property type="entry name" value="Prot_kinase_dom"/>
</dbReference>
<keyword evidence="2" id="KW-0418">Kinase</keyword>
<reference evidence="2 3" key="1">
    <citation type="submission" date="2024-04" db="EMBL/GenBank/DDBJ databases">
        <title>Tritrichomonas musculus Genome.</title>
        <authorList>
            <person name="Alves-Ferreira E."/>
            <person name="Grigg M."/>
            <person name="Lorenzi H."/>
            <person name="Galac M."/>
        </authorList>
    </citation>
    <scope>NUCLEOTIDE SEQUENCE [LARGE SCALE GENOMIC DNA]</scope>
    <source>
        <strain evidence="2 3">EAF2021</strain>
    </source>
</reference>
<dbReference type="PROSITE" id="PS50011">
    <property type="entry name" value="PROTEIN_KINASE_DOM"/>
    <property type="match status" value="1"/>
</dbReference>
<dbReference type="Pfam" id="PF00069">
    <property type="entry name" value="Pkinase"/>
    <property type="match status" value="1"/>
</dbReference>
<evidence type="ECO:0000259" key="1">
    <source>
        <dbReference type="PROSITE" id="PS50011"/>
    </source>
</evidence>
<name>A0ABR2H2B8_9EUKA</name>
<dbReference type="SUPFAM" id="SSF56112">
    <property type="entry name" value="Protein kinase-like (PK-like)"/>
    <property type="match status" value="1"/>
</dbReference>
<comment type="caution">
    <text evidence="2">The sequence shown here is derived from an EMBL/GenBank/DDBJ whole genome shotgun (WGS) entry which is preliminary data.</text>
</comment>
<proteinExistence type="predicted"/>
<dbReference type="GO" id="GO:0016301">
    <property type="term" value="F:kinase activity"/>
    <property type="evidence" value="ECO:0007669"/>
    <property type="project" value="UniProtKB-KW"/>
</dbReference>
<sequence>MASQRENSRSMKRSNDYLIDLSNYEIVQNITQGGFGDINLIRNKKTGKEFAAKTNLIQNKTQNKLFISREVRILIQIQHPTIIQFRGFSYVDFREETVFVPAEEES</sequence>
<evidence type="ECO:0000313" key="3">
    <source>
        <dbReference type="Proteomes" id="UP001470230"/>
    </source>
</evidence>
<organism evidence="2 3">
    <name type="scientific">Tritrichomonas musculus</name>
    <dbReference type="NCBI Taxonomy" id="1915356"/>
    <lineage>
        <taxon>Eukaryota</taxon>
        <taxon>Metamonada</taxon>
        <taxon>Parabasalia</taxon>
        <taxon>Tritrichomonadida</taxon>
        <taxon>Tritrichomonadidae</taxon>
        <taxon>Tritrichomonas</taxon>
    </lineage>
</organism>
<keyword evidence="2" id="KW-0808">Transferase</keyword>
<dbReference type="EMBL" id="JAPFFF010000051">
    <property type="protein sequence ID" value="KAK8839630.1"/>
    <property type="molecule type" value="Genomic_DNA"/>
</dbReference>
<dbReference type="Proteomes" id="UP001470230">
    <property type="component" value="Unassembled WGS sequence"/>
</dbReference>
<feature type="domain" description="Protein kinase" evidence="1">
    <location>
        <begin position="24"/>
        <end position="106"/>
    </location>
</feature>
<keyword evidence="3" id="KW-1185">Reference proteome</keyword>